<evidence type="ECO:0000313" key="2">
    <source>
        <dbReference type="Proteomes" id="UP000054007"/>
    </source>
</evidence>
<accession>A0A0D7BSP6</accession>
<name>A0A0D7BSP6_9AGAR</name>
<reference evidence="1 2" key="1">
    <citation type="journal article" date="2015" name="Fungal Genet. Biol.">
        <title>Evolution of novel wood decay mechanisms in Agaricales revealed by the genome sequences of Fistulina hepatica and Cylindrobasidium torrendii.</title>
        <authorList>
            <person name="Floudas D."/>
            <person name="Held B.W."/>
            <person name="Riley R."/>
            <person name="Nagy L.G."/>
            <person name="Koehler G."/>
            <person name="Ransdell A.S."/>
            <person name="Younus H."/>
            <person name="Chow J."/>
            <person name="Chiniquy J."/>
            <person name="Lipzen A."/>
            <person name="Tritt A."/>
            <person name="Sun H."/>
            <person name="Haridas S."/>
            <person name="LaButti K."/>
            <person name="Ohm R.A."/>
            <person name="Kues U."/>
            <person name="Blanchette R.A."/>
            <person name="Grigoriev I.V."/>
            <person name="Minto R.E."/>
            <person name="Hibbett D.S."/>
        </authorList>
    </citation>
    <scope>NUCLEOTIDE SEQUENCE [LARGE SCALE GENOMIC DNA]</scope>
    <source>
        <strain evidence="1 2">FP15055 ss-10</strain>
    </source>
</reference>
<keyword evidence="2" id="KW-1185">Reference proteome</keyword>
<dbReference type="EMBL" id="KN880436">
    <property type="protein sequence ID" value="KIY73432.1"/>
    <property type="molecule type" value="Genomic_DNA"/>
</dbReference>
<dbReference type="OrthoDB" id="3224367at2759"/>
<sequence length="254" mass="28320">MPSLFPTRDARLPQTQSLLICGPFHPSAPIHYVLSAISEDKRDRDALFITSSRERMATAMKEYRDSWIEENGTHGRVGMDAARVRMFFPPTPTHFSLLNACLEIAKPSPGERKLQGKTTLDSPPLVVVLHELSAYFMNADPQTNTVSAFLALVTSAMSAIAQMAPDDTIPVVLFDSHLDALKTPITKPAAFGGESTTTYLDAVPLIEKFFHARAIVRQEGCNFYIRVVENQAPSAEYVWQEHRDERGRVSFGWP</sequence>
<dbReference type="AlphaFoldDB" id="A0A0D7BSP6"/>
<organism evidence="1 2">
    <name type="scientific">Cylindrobasidium torrendii FP15055 ss-10</name>
    <dbReference type="NCBI Taxonomy" id="1314674"/>
    <lineage>
        <taxon>Eukaryota</taxon>
        <taxon>Fungi</taxon>
        <taxon>Dikarya</taxon>
        <taxon>Basidiomycota</taxon>
        <taxon>Agaricomycotina</taxon>
        <taxon>Agaricomycetes</taxon>
        <taxon>Agaricomycetidae</taxon>
        <taxon>Agaricales</taxon>
        <taxon>Marasmiineae</taxon>
        <taxon>Physalacriaceae</taxon>
        <taxon>Cylindrobasidium</taxon>
    </lineage>
</organism>
<dbReference type="Proteomes" id="UP000054007">
    <property type="component" value="Unassembled WGS sequence"/>
</dbReference>
<evidence type="ECO:0000313" key="1">
    <source>
        <dbReference type="EMBL" id="KIY73432.1"/>
    </source>
</evidence>
<gene>
    <name evidence="1" type="ORF">CYLTODRAFT_240799</name>
</gene>
<proteinExistence type="predicted"/>
<protein>
    <submittedName>
        <fullName evidence="1">Uncharacterized protein</fullName>
    </submittedName>
</protein>
<dbReference type="STRING" id="1314674.A0A0D7BSP6"/>